<accession>A0A4Q2DE68</accession>
<gene>
    <name evidence="1" type="ORF">EST38_g7841</name>
</gene>
<dbReference type="AlphaFoldDB" id="A0A4Q2DE68"/>
<reference evidence="1 2" key="1">
    <citation type="submission" date="2019-01" db="EMBL/GenBank/DDBJ databases">
        <title>Draft genome sequence of Psathyrella aberdarensis IHI B618.</title>
        <authorList>
            <person name="Buettner E."/>
            <person name="Kellner H."/>
        </authorList>
    </citation>
    <scope>NUCLEOTIDE SEQUENCE [LARGE SCALE GENOMIC DNA]</scope>
    <source>
        <strain evidence="1 2">IHI B618</strain>
    </source>
</reference>
<dbReference type="STRING" id="2316362.A0A4Q2DE68"/>
<proteinExistence type="predicted"/>
<evidence type="ECO:0000313" key="1">
    <source>
        <dbReference type="EMBL" id="RXW18013.1"/>
    </source>
</evidence>
<dbReference type="Gene3D" id="2.60.120.260">
    <property type="entry name" value="Galactose-binding domain-like"/>
    <property type="match status" value="2"/>
</dbReference>
<dbReference type="OrthoDB" id="2563669at2759"/>
<keyword evidence="2" id="KW-1185">Reference proteome</keyword>
<organism evidence="1 2">
    <name type="scientific">Candolleomyces aberdarensis</name>
    <dbReference type="NCBI Taxonomy" id="2316362"/>
    <lineage>
        <taxon>Eukaryota</taxon>
        <taxon>Fungi</taxon>
        <taxon>Dikarya</taxon>
        <taxon>Basidiomycota</taxon>
        <taxon>Agaricomycotina</taxon>
        <taxon>Agaricomycetes</taxon>
        <taxon>Agaricomycetidae</taxon>
        <taxon>Agaricales</taxon>
        <taxon>Agaricineae</taxon>
        <taxon>Psathyrellaceae</taxon>
        <taxon>Candolleomyces</taxon>
    </lineage>
</organism>
<protein>
    <submittedName>
        <fullName evidence="1">Uncharacterized protein</fullName>
    </submittedName>
</protein>
<sequence length="287" mass="30793">MDSTAVNVNITADDFDTVLVYDDQAQWTTPDPSSRDFDGNDPAYLRGTYHLTETKGAAVRLNFTGPALYVYGHKGPRFGSFRIGLDTTTIEVSAYAASESTSPTLLYSASNLTYARHSLALTNIGAVSSVGDAGGDAFLLDFIQWTIQAAPAGATIQNVTYQEDNPALSYTGEWGHNTSPVFSGGGTTYTNADRASASMRFNGSAIYVLGDIKNDHRIYGIRLDDNPEEFFNGTSGCGGAFGLTCEQQVPILKYLGSNLDETEHTITITNYAGVNNSFFGAISIASW</sequence>
<comment type="caution">
    <text evidence="1">The sequence shown here is derived from an EMBL/GenBank/DDBJ whole genome shotgun (WGS) entry which is preliminary data.</text>
</comment>
<dbReference type="EMBL" id="SDEE01000296">
    <property type="protein sequence ID" value="RXW18013.1"/>
    <property type="molecule type" value="Genomic_DNA"/>
</dbReference>
<evidence type="ECO:0000313" key="2">
    <source>
        <dbReference type="Proteomes" id="UP000290288"/>
    </source>
</evidence>
<name>A0A4Q2DE68_9AGAR</name>
<dbReference type="Proteomes" id="UP000290288">
    <property type="component" value="Unassembled WGS sequence"/>
</dbReference>